<dbReference type="Pfam" id="PF00017">
    <property type="entry name" value="SH2"/>
    <property type="match status" value="1"/>
</dbReference>
<proteinExistence type="predicted"/>
<dbReference type="OrthoDB" id="67310at2759"/>
<dbReference type="PANTHER" id="PTHR14388:SF3">
    <property type="entry name" value="HEMATOPOIETIC SH2 DOMAIN-CONTAINING PROTEIN"/>
    <property type="match status" value="1"/>
</dbReference>
<dbReference type="InterPro" id="IPR036860">
    <property type="entry name" value="SH2_dom_sf"/>
</dbReference>
<protein>
    <submittedName>
        <fullName evidence="6">Hematopoietic SH2 domain-containing protein homolog isoform X1</fullName>
    </submittedName>
</protein>
<dbReference type="FunCoup" id="A0A6P7IK77">
    <property type="interactions" value="637"/>
</dbReference>
<keyword evidence="1 2" id="KW-0727">SH2 domain</keyword>
<dbReference type="InParanoid" id="A0A6P7IK77"/>
<evidence type="ECO:0000313" key="5">
    <source>
        <dbReference type="Proteomes" id="UP000515145"/>
    </source>
</evidence>
<organism evidence="5 6">
    <name type="scientific">Parambassis ranga</name>
    <name type="common">Indian glassy fish</name>
    <dbReference type="NCBI Taxonomy" id="210632"/>
    <lineage>
        <taxon>Eukaryota</taxon>
        <taxon>Metazoa</taxon>
        <taxon>Chordata</taxon>
        <taxon>Craniata</taxon>
        <taxon>Vertebrata</taxon>
        <taxon>Euteleostomi</taxon>
        <taxon>Actinopterygii</taxon>
        <taxon>Neopterygii</taxon>
        <taxon>Teleostei</taxon>
        <taxon>Neoteleostei</taxon>
        <taxon>Acanthomorphata</taxon>
        <taxon>Ovalentaria</taxon>
        <taxon>Ambassidae</taxon>
        <taxon>Parambassis</taxon>
    </lineage>
</organism>
<feature type="domain" description="SH2" evidence="4">
    <location>
        <begin position="68"/>
        <end position="159"/>
    </location>
</feature>
<evidence type="ECO:0000256" key="3">
    <source>
        <dbReference type="SAM" id="MobiDB-lite"/>
    </source>
</evidence>
<dbReference type="Gene3D" id="3.30.505.10">
    <property type="entry name" value="SH2 domain"/>
    <property type="match status" value="1"/>
</dbReference>
<evidence type="ECO:0000313" key="6">
    <source>
        <dbReference type="RefSeq" id="XP_028260684.1"/>
    </source>
</evidence>
<accession>A0A6P7IK77</accession>
<reference evidence="6" key="1">
    <citation type="submission" date="2025-08" db="UniProtKB">
        <authorList>
            <consortium name="RefSeq"/>
        </authorList>
    </citation>
    <scope>IDENTIFICATION</scope>
</reference>
<dbReference type="PROSITE" id="PS50001">
    <property type="entry name" value="SH2"/>
    <property type="match status" value="1"/>
</dbReference>
<evidence type="ECO:0000256" key="2">
    <source>
        <dbReference type="PROSITE-ProRule" id="PRU00191"/>
    </source>
</evidence>
<dbReference type="GeneID" id="114435228"/>
<gene>
    <name evidence="6" type="primary">hsh2d</name>
</gene>
<evidence type="ECO:0000259" key="4">
    <source>
        <dbReference type="PROSITE" id="PS50001"/>
    </source>
</evidence>
<sequence length="403" mass="46002">MTSPEKTIVLIFTDSSCISVQLVCVSNKIRINEQSPRMMESQRQHDAFTWFTKSQLQAVVRNGMVPEWFHGIISRKTAEELLMPKPPGYFLIRVSESRIGYTLSYRDEDRCRHFMVDVLEDGQYIIVGEDRRHRFLQDLVDFHRRTPIMPFYQVLTVACGQSSNDKTDYAELLFPQRHLSLVPTNPQLPSLSPPVSQEEEEDVPPALPYRANNPMTPTLIYQNTQPNRLYPDLENTFRQDTSTVPTMPVPMTRKRYTADNPPSDQPPEVPSRSCLNLKQNQACIRTVSVPDSPSTFTASEHSTLCVNIQPLKIHESKPSVVTNLKNFRRKFQKKRSSSQDNTYAEINMDAADGSGITENEYQEIPGAQTFRHSPLSQSCTDVTLAEQMLPQEYMPPPPFAPGY</sequence>
<dbReference type="Proteomes" id="UP000515145">
    <property type="component" value="Chromosome 4"/>
</dbReference>
<dbReference type="AlphaFoldDB" id="A0A6P7IK77"/>
<name>A0A6P7IK77_9TELE</name>
<dbReference type="InterPro" id="IPR000980">
    <property type="entry name" value="SH2"/>
</dbReference>
<dbReference type="SMART" id="SM00252">
    <property type="entry name" value="SH2"/>
    <property type="match status" value="1"/>
</dbReference>
<keyword evidence="5" id="KW-1185">Reference proteome</keyword>
<dbReference type="SUPFAM" id="SSF55550">
    <property type="entry name" value="SH2 domain"/>
    <property type="match status" value="1"/>
</dbReference>
<dbReference type="CTD" id="84941"/>
<dbReference type="RefSeq" id="XP_028260684.1">
    <property type="nucleotide sequence ID" value="XM_028404883.1"/>
</dbReference>
<feature type="region of interest" description="Disordered" evidence="3">
    <location>
        <begin position="239"/>
        <end position="272"/>
    </location>
</feature>
<dbReference type="PANTHER" id="PTHR14388">
    <property type="entry name" value="T CELL-SPECIFIC ADAPTER PROTEIN TSAD"/>
    <property type="match status" value="1"/>
</dbReference>
<evidence type="ECO:0000256" key="1">
    <source>
        <dbReference type="ARBA" id="ARBA00022999"/>
    </source>
</evidence>
<dbReference type="PRINTS" id="PR00401">
    <property type="entry name" value="SH2DOMAIN"/>
</dbReference>
<dbReference type="GO" id="GO:0005737">
    <property type="term" value="C:cytoplasm"/>
    <property type="evidence" value="ECO:0007669"/>
    <property type="project" value="TreeGrafter"/>
</dbReference>